<evidence type="ECO:0000256" key="6">
    <source>
        <dbReference type="ARBA" id="ARBA00049348"/>
    </source>
</evidence>
<evidence type="ECO:0000313" key="9">
    <source>
        <dbReference type="Proteomes" id="UP000178249"/>
    </source>
</evidence>
<comment type="catalytic activity">
    <reaction evidence="1">
        <text>a 4-O-methyl-thymidine in DNA + L-cysteinyl-[protein] = a thymidine in DNA + S-methyl-L-cysteinyl-[protein]</text>
        <dbReference type="Rhea" id="RHEA:53428"/>
        <dbReference type="Rhea" id="RHEA-COMP:10131"/>
        <dbReference type="Rhea" id="RHEA-COMP:10132"/>
        <dbReference type="Rhea" id="RHEA-COMP:13555"/>
        <dbReference type="Rhea" id="RHEA-COMP:13556"/>
        <dbReference type="ChEBI" id="CHEBI:29950"/>
        <dbReference type="ChEBI" id="CHEBI:82612"/>
        <dbReference type="ChEBI" id="CHEBI:137386"/>
        <dbReference type="ChEBI" id="CHEBI:137387"/>
        <dbReference type="EC" id="2.1.1.63"/>
    </reaction>
</comment>
<evidence type="ECO:0000256" key="1">
    <source>
        <dbReference type="ARBA" id="ARBA00001286"/>
    </source>
</evidence>
<comment type="caution">
    <text evidence="8">The sequence shown here is derived from an EMBL/GenBank/DDBJ whole genome shotgun (WGS) entry which is preliminary data.</text>
</comment>
<evidence type="ECO:0000256" key="3">
    <source>
        <dbReference type="ARBA" id="ARBA00022679"/>
    </source>
</evidence>
<dbReference type="Pfam" id="PF01035">
    <property type="entry name" value="DNA_binding_1"/>
    <property type="match status" value="1"/>
</dbReference>
<dbReference type="InterPro" id="IPR036217">
    <property type="entry name" value="MethylDNA_cys_MeTrfase_DNAb"/>
</dbReference>
<dbReference type="SUPFAM" id="SSF46767">
    <property type="entry name" value="Methylated DNA-protein cysteine methyltransferase, C-terminal domain"/>
    <property type="match status" value="1"/>
</dbReference>
<accession>A0A1F6C134</accession>
<proteinExistence type="predicted"/>
<evidence type="ECO:0000256" key="2">
    <source>
        <dbReference type="ARBA" id="ARBA00022603"/>
    </source>
</evidence>
<dbReference type="InterPro" id="IPR036388">
    <property type="entry name" value="WH-like_DNA-bd_sf"/>
</dbReference>
<dbReference type="AlphaFoldDB" id="A0A1F6C134"/>
<dbReference type="GO" id="GO:0006281">
    <property type="term" value="P:DNA repair"/>
    <property type="evidence" value="ECO:0007669"/>
    <property type="project" value="UniProtKB-KW"/>
</dbReference>
<protein>
    <recommendedName>
        <fullName evidence="7">Methylated-DNA-[protein]-cysteine S-methyltransferase DNA binding domain-containing protein</fullName>
    </recommendedName>
</protein>
<gene>
    <name evidence="8" type="ORF">A2841_02970</name>
</gene>
<name>A0A1F6C134_9BACT</name>
<evidence type="ECO:0000259" key="7">
    <source>
        <dbReference type="Pfam" id="PF01035"/>
    </source>
</evidence>
<dbReference type="InterPro" id="IPR014048">
    <property type="entry name" value="MethylDNA_cys_MeTrfase_DNA-bd"/>
</dbReference>
<reference evidence="8 9" key="1">
    <citation type="journal article" date="2016" name="Nat. Commun.">
        <title>Thousands of microbial genomes shed light on interconnected biogeochemical processes in an aquifer system.</title>
        <authorList>
            <person name="Anantharaman K."/>
            <person name="Brown C.T."/>
            <person name="Hug L.A."/>
            <person name="Sharon I."/>
            <person name="Castelle C.J."/>
            <person name="Probst A.J."/>
            <person name="Thomas B.C."/>
            <person name="Singh A."/>
            <person name="Wilkins M.J."/>
            <person name="Karaoz U."/>
            <person name="Brodie E.L."/>
            <person name="Williams K.H."/>
            <person name="Hubbard S.S."/>
            <person name="Banfield J.F."/>
        </authorList>
    </citation>
    <scope>NUCLEOTIDE SEQUENCE [LARGE SCALE GENOMIC DNA]</scope>
</reference>
<dbReference type="PROSITE" id="PS00374">
    <property type="entry name" value="MGMT"/>
    <property type="match status" value="1"/>
</dbReference>
<keyword evidence="3" id="KW-0808">Transferase</keyword>
<evidence type="ECO:0000256" key="4">
    <source>
        <dbReference type="ARBA" id="ARBA00022763"/>
    </source>
</evidence>
<dbReference type="PANTHER" id="PTHR10815">
    <property type="entry name" value="METHYLATED-DNA--PROTEIN-CYSTEINE METHYLTRANSFERASE"/>
    <property type="match status" value="1"/>
</dbReference>
<comment type="catalytic activity">
    <reaction evidence="6">
        <text>a 6-O-methyl-2'-deoxyguanosine in DNA + L-cysteinyl-[protein] = S-methyl-L-cysteinyl-[protein] + a 2'-deoxyguanosine in DNA</text>
        <dbReference type="Rhea" id="RHEA:24000"/>
        <dbReference type="Rhea" id="RHEA-COMP:10131"/>
        <dbReference type="Rhea" id="RHEA-COMP:10132"/>
        <dbReference type="Rhea" id="RHEA-COMP:11367"/>
        <dbReference type="Rhea" id="RHEA-COMP:11368"/>
        <dbReference type="ChEBI" id="CHEBI:29950"/>
        <dbReference type="ChEBI" id="CHEBI:82612"/>
        <dbReference type="ChEBI" id="CHEBI:85445"/>
        <dbReference type="ChEBI" id="CHEBI:85448"/>
        <dbReference type="EC" id="2.1.1.63"/>
    </reaction>
</comment>
<keyword evidence="4" id="KW-0227">DNA damage</keyword>
<dbReference type="Proteomes" id="UP000178249">
    <property type="component" value="Unassembled WGS sequence"/>
</dbReference>
<evidence type="ECO:0000313" key="8">
    <source>
        <dbReference type="EMBL" id="OGG42905.1"/>
    </source>
</evidence>
<dbReference type="CDD" id="cd06445">
    <property type="entry name" value="ATase"/>
    <property type="match status" value="1"/>
</dbReference>
<dbReference type="GO" id="GO:0032259">
    <property type="term" value="P:methylation"/>
    <property type="evidence" value="ECO:0007669"/>
    <property type="project" value="UniProtKB-KW"/>
</dbReference>
<keyword evidence="5" id="KW-0234">DNA repair</keyword>
<sequence length="101" mass="11516">MFRRKKVQKLKPTRMLMISRFSDRVRTIVKKIPKGETLTYREVARRAGNAKAMRAVGAILRANKDKTIPCHRIIRSDGTLGGYNGLQGKSKKSLLQREGVY</sequence>
<dbReference type="PANTHER" id="PTHR10815:SF13">
    <property type="entry name" value="METHYLATED-DNA--PROTEIN-CYSTEINE METHYLTRANSFERASE"/>
    <property type="match status" value="1"/>
</dbReference>
<dbReference type="NCBIfam" id="TIGR00589">
    <property type="entry name" value="ogt"/>
    <property type="match status" value="1"/>
</dbReference>
<feature type="domain" description="Methylated-DNA-[protein]-cysteine S-methyltransferase DNA binding" evidence="7">
    <location>
        <begin position="21"/>
        <end position="100"/>
    </location>
</feature>
<dbReference type="InterPro" id="IPR001497">
    <property type="entry name" value="MethylDNA_cys_MeTrfase_AS"/>
</dbReference>
<dbReference type="GO" id="GO:0003908">
    <property type="term" value="F:methylated-DNA-[protein]-cysteine S-methyltransferase activity"/>
    <property type="evidence" value="ECO:0007669"/>
    <property type="project" value="UniProtKB-EC"/>
</dbReference>
<dbReference type="EMBL" id="MFKP01000062">
    <property type="protein sequence ID" value="OGG42905.1"/>
    <property type="molecule type" value="Genomic_DNA"/>
</dbReference>
<dbReference type="Gene3D" id="1.10.10.10">
    <property type="entry name" value="Winged helix-like DNA-binding domain superfamily/Winged helix DNA-binding domain"/>
    <property type="match status" value="1"/>
</dbReference>
<evidence type="ECO:0000256" key="5">
    <source>
        <dbReference type="ARBA" id="ARBA00023204"/>
    </source>
</evidence>
<organism evidence="8 9">
    <name type="scientific">Candidatus Kaiserbacteria bacterium RIFCSPHIGHO2_01_FULL_48_10</name>
    <dbReference type="NCBI Taxonomy" id="1798476"/>
    <lineage>
        <taxon>Bacteria</taxon>
        <taxon>Candidatus Kaiseribacteriota</taxon>
    </lineage>
</organism>
<keyword evidence="2" id="KW-0489">Methyltransferase</keyword>